<feature type="transmembrane region" description="Helical" evidence="11">
    <location>
        <begin position="309"/>
        <end position="331"/>
    </location>
</feature>
<organism evidence="12">
    <name type="scientific">uncultured Desulfobacterium sp</name>
    <dbReference type="NCBI Taxonomy" id="201089"/>
    <lineage>
        <taxon>Bacteria</taxon>
        <taxon>Pseudomonadati</taxon>
        <taxon>Thermodesulfobacteriota</taxon>
        <taxon>Desulfobacteria</taxon>
        <taxon>Desulfobacterales</taxon>
        <taxon>Desulfobacteriaceae</taxon>
        <taxon>Desulfobacterium</taxon>
        <taxon>environmental samples</taxon>
    </lineage>
</organism>
<feature type="transmembrane region" description="Helical" evidence="11">
    <location>
        <begin position="277"/>
        <end position="297"/>
    </location>
</feature>
<evidence type="ECO:0000256" key="11">
    <source>
        <dbReference type="HAMAP-Rule" id="MF_02079"/>
    </source>
</evidence>
<dbReference type="InterPro" id="IPR018365">
    <property type="entry name" value="Cell_cycle_FtsW-rel_CS"/>
</dbReference>
<protein>
    <recommendedName>
        <fullName evidence="11">Peptidoglycan glycosyltransferase RodA</fullName>
        <shortName evidence="11">PGT</shortName>
        <ecNumber evidence="11">2.4.99.28</ecNumber>
    </recommendedName>
    <alternativeName>
        <fullName evidence="11">Cell elongation protein RodA</fullName>
    </alternativeName>
    <alternativeName>
        <fullName evidence="11">Cell wall polymerase</fullName>
    </alternativeName>
    <alternativeName>
        <fullName evidence="11">Peptidoglycan polymerase</fullName>
        <shortName evidence="11">PG polymerase</shortName>
    </alternativeName>
</protein>
<feature type="transmembrane region" description="Helical" evidence="11">
    <location>
        <begin position="166"/>
        <end position="183"/>
    </location>
</feature>
<dbReference type="EC" id="2.4.99.28" evidence="11"/>
<keyword evidence="7 11" id="KW-0573">Peptidoglycan synthesis</keyword>
<keyword evidence="5 11" id="KW-0812">Transmembrane</keyword>
<keyword evidence="4 11" id="KW-0808">Transferase</keyword>
<feature type="transmembrane region" description="Helical" evidence="11">
    <location>
        <begin position="343"/>
        <end position="364"/>
    </location>
</feature>
<dbReference type="NCBIfam" id="TIGR02210">
    <property type="entry name" value="rodA_shape"/>
    <property type="match status" value="1"/>
</dbReference>
<dbReference type="InterPro" id="IPR011923">
    <property type="entry name" value="RodA/MrdB"/>
</dbReference>
<evidence type="ECO:0000256" key="1">
    <source>
        <dbReference type="ARBA" id="ARBA00004141"/>
    </source>
</evidence>
<dbReference type="GO" id="GO:0005886">
    <property type="term" value="C:plasma membrane"/>
    <property type="evidence" value="ECO:0007669"/>
    <property type="project" value="UniProtKB-SubCell"/>
</dbReference>
<evidence type="ECO:0000256" key="7">
    <source>
        <dbReference type="ARBA" id="ARBA00022984"/>
    </source>
</evidence>
<dbReference type="PROSITE" id="PS00428">
    <property type="entry name" value="FTSW_RODA_SPOVE"/>
    <property type="match status" value="1"/>
</dbReference>
<feature type="transmembrane region" description="Helical" evidence="11">
    <location>
        <begin position="141"/>
        <end position="160"/>
    </location>
</feature>
<evidence type="ECO:0000256" key="4">
    <source>
        <dbReference type="ARBA" id="ARBA00022679"/>
    </source>
</evidence>
<comment type="pathway">
    <text evidence="11">Cell wall biogenesis; peptidoglycan biosynthesis.</text>
</comment>
<dbReference type="InterPro" id="IPR001182">
    <property type="entry name" value="FtsW/RodA"/>
</dbReference>
<dbReference type="GO" id="GO:0015648">
    <property type="term" value="F:lipid-linked peptidoglycan transporter activity"/>
    <property type="evidence" value="ECO:0007669"/>
    <property type="project" value="TreeGrafter"/>
</dbReference>
<keyword evidence="2 11" id="KW-1003">Cell membrane</keyword>
<evidence type="ECO:0000256" key="3">
    <source>
        <dbReference type="ARBA" id="ARBA00022676"/>
    </source>
</evidence>
<dbReference type="Pfam" id="PF01098">
    <property type="entry name" value="FTSW_RODA_SPOVE"/>
    <property type="match status" value="1"/>
</dbReference>
<name>E1YLG2_9BACT</name>
<dbReference type="GO" id="GO:0051301">
    <property type="term" value="P:cell division"/>
    <property type="evidence" value="ECO:0007669"/>
    <property type="project" value="InterPro"/>
</dbReference>
<comment type="subcellular location">
    <subcellularLocation>
        <location evidence="11">Cell membrane</location>
        <topology evidence="11">Multi-pass membrane protein</topology>
    </subcellularLocation>
    <subcellularLocation>
        <location evidence="1">Membrane</location>
        <topology evidence="1">Multi-pass membrane protein</topology>
    </subcellularLocation>
</comment>
<dbReference type="EMBL" id="FR695877">
    <property type="protein sequence ID" value="CBX30945.1"/>
    <property type="molecule type" value="Genomic_DNA"/>
</dbReference>
<dbReference type="AlphaFoldDB" id="E1YLG2"/>
<feature type="transmembrane region" description="Helical" evidence="11">
    <location>
        <begin position="50"/>
        <end position="71"/>
    </location>
</feature>
<evidence type="ECO:0000256" key="9">
    <source>
        <dbReference type="ARBA" id="ARBA00023136"/>
    </source>
</evidence>
<keyword evidence="8 11" id="KW-1133">Transmembrane helix</keyword>
<dbReference type="GO" id="GO:0008955">
    <property type="term" value="F:peptidoglycan glycosyltransferase activity"/>
    <property type="evidence" value="ECO:0007669"/>
    <property type="project" value="UniProtKB-UniRule"/>
</dbReference>
<sequence length="372" mass="41542">MIYYKMIDRRLVQNFDWKLLGLTLILSFVGIMTLYSAVTAGKSTTQDVLFIKQIIWYSAGFVLMIISFLFNYRVLDRWAFIIYGFCILLLILVLVLGKSAGGSRRWLIMGPITFQPSEFAKLAVIFVLARYYSKAASTNGLTLSELLAPAVLCIIPFALIVLQPDLGTAMLIILIAASMSLFVKIEKKAFIFILTSVALAIPTIWFFLRDYQKKRIITFLNPEYDPLGAGYHIIQSKIAIGSGMLTGKGFLKGTQSALSFLPEQQTDFIFSVFAEEWGFVGCLFLLFIFFMFIARCLKISYGSRNNFGAILSFGITALFMCHIVVNMGMAMGLVPVVGVTLPFISYGGSSIIVILVSIGILLNISMRRFLFN</sequence>
<evidence type="ECO:0000256" key="2">
    <source>
        <dbReference type="ARBA" id="ARBA00022475"/>
    </source>
</evidence>
<keyword evidence="9 11" id="KW-0472">Membrane</keyword>
<evidence type="ECO:0000256" key="10">
    <source>
        <dbReference type="ARBA" id="ARBA00023316"/>
    </source>
</evidence>
<dbReference type="PANTHER" id="PTHR30474:SF1">
    <property type="entry name" value="PEPTIDOGLYCAN GLYCOSYLTRANSFERASE MRDB"/>
    <property type="match status" value="1"/>
</dbReference>
<dbReference type="PANTHER" id="PTHR30474">
    <property type="entry name" value="CELL CYCLE PROTEIN"/>
    <property type="match status" value="1"/>
</dbReference>
<comment type="catalytic activity">
    <reaction evidence="11">
        <text>[GlcNAc-(1-&gt;4)-Mur2Ac(oyl-L-Ala-gamma-D-Glu-L-Lys-D-Ala-D-Ala)](n)-di-trans,octa-cis-undecaprenyl diphosphate + beta-D-GlcNAc-(1-&gt;4)-Mur2Ac(oyl-L-Ala-gamma-D-Glu-L-Lys-D-Ala-D-Ala)-di-trans,octa-cis-undecaprenyl diphosphate = [GlcNAc-(1-&gt;4)-Mur2Ac(oyl-L-Ala-gamma-D-Glu-L-Lys-D-Ala-D-Ala)](n+1)-di-trans,octa-cis-undecaprenyl diphosphate + di-trans,octa-cis-undecaprenyl diphosphate + H(+)</text>
        <dbReference type="Rhea" id="RHEA:23708"/>
        <dbReference type="Rhea" id="RHEA-COMP:9602"/>
        <dbReference type="Rhea" id="RHEA-COMP:9603"/>
        <dbReference type="ChEBI" id="CHEBI:15378"/>
        <dbReference type="ChEBI" id="CHEBI:58405"/>
        <dbReference type="ChEBI" id="CHEBI:60033"/>
        <dbReference type="ChEBI" id="CHEBI:78435"/>
        <dbReference type="EC" id="2.4.99.28"/>
    </reaction>
</comment>
<evidence type="ECO:0000256" key="6">
    <source>
        <dbReference type="ARBA" id="ARBA00022960"/>
    </source>
</evidence>
<feature type="transmembrane region" description="Helical" evidence="11">
    <location>
        <begin position="78"/>
        <end position="96"/>
    </location>
</feature>
<proteinExistence type="inferred from homology"/>
<dbReference type="HAMAP" id="MF_02079">
    <property type="entry name" value="PGT_RodA"/>
    <property type="match status" value="1"/>
</dbReference>
<comment type="similarity">
    <text evidence="11">Belongs to the SEDS family. MrdB/RodA subfamily.</text>
</comment>
<gene>
    <name evidence="11" type="primary">rodA</name>
    <name evidence="12" type="ORF">N47_E44570</name>
</gene>
<evidence type="ECO:0000256" key="8">
    <source>
        <dbReference type="ARBA" id="ARBA00022989"/>
    </source>
</evidence>
<dbReference type="UniPathway" id="UPA00219"/>
<evidence type="ECO:0000256" key="5">
    <source>
        <dbReference type="ARBA" id="ARBA00022692"/>
    </source>
</evidence>
<feature type="transmembrane region" description="Helical" evidence="11">
    <location>
        <begin position="190"/>
        <end position="208"/>
    </location>
</feature>
<dbReference type="GO" id="GO:0009252">
    <property type="term" value="P:peptidoglycan biosynthetic process"/>
    <property type="evidence" value="ECO:0007669"/>
    <property type="project" value="UniProtKB-UniRule"/>
</dbReference>
<comment type="function">
    <text evidence="11">Peptidoglycan polymerase that is essential for cell wall elongation.</text>
</comment>
<dbReference type="GO" id="GO:0032153">
    <property type="term" value="C:cell division site"/>
    <property type="evidence" value="ECO:0007669"/>
    <property type="project" value="TreeGrafter"/>
</dbReference>
<keyword evidence="10 11" id="KW-0961">Cell wall biogenesis/degradation</keyword>
<evidence type="ECO:0000313" key="12">
    <source>
        <dbReference type="EMBL" id="CBX30945.1"/>
    </source>
</evidence>
<dbReference type="GO" id="GO:0071555">
    <property type="term" value="P:cell wall organization"/>
    <property type="evidence" value="ECO:0007669"/>
    <property type="project" value="UniProtKB-KW"/>
</dbReference>
<dbReference type="GO" id="GO:0008360">
    <property type="term" value="P:regulation of cell shape"/>
    <property type="evidence" value="ECO:0007669"/>
    <property type="project" value="UniProtKB-KW"/>
</dbReference>
<reference evidence="12" key="1">
    <citation type="journal article" date="2011" name="Environ. Microbiol.">
        <title>Genomic insights into the metabolic potential of the polycyclic aromatic hydrocarbon degrading sulfate-reducing Deltaproteobacterium N47.</title>
        <authorList>
            <person name="Bergmann F."/>
            <person name="Selesi D."/>
            <person name="Weinmaier T."/>
            <person name="Tischler P."/>
            <person name="Rattei T."/>
            <person name="Meckenstock R.U."/>
        </authorList>
    </citation>
    <scope>NUCLEOTIDE SEQUENCE</scope>
</reference>
<feature type="transmembrane region" description="Helical" evidence="11">
    <location>
        <begin position="20"/>
        <end position="38"/>
    </location>
</feature>
<accession>E1YLG2</accession>
<feature type="transmembrane region" description="Helical" evidence="11">
    <location>
        <begin position="108"/>
        <end position="129"/>
    </location>
</feature>
<keyword evidence="6 11" id="KW-0133">Cell shape</keyword>
<keyword evidence="3 11" id="KW-0328">Glycosyltransferase</keyword>